<dbReference type="GO" id="GO:0005840">
    <property type="term" value="C:ribosome"/>
    <property type="evidence" value="ECO:0007669"/>
    <property type="project" value="UniProtKB-KW"/>
</dbReference>
<accession>A0A4V2WSJ5</accession>
<evidence type="ECO:0000313" key="4">
    <source>
        <dbReference type="Proteomes" id="UP000295710"/>
    </source>
</evidence>
<keyword evidence="1" id="KW-0689">Ribosomal protein</keyword>
<dbReference type="EMBL" id="SMMX01000006">
    <property type="protein sequence ID" value="TDA21860.1"/>
    <property type="molecule type" value="Genomic_DNA"/>
</dbReference>
<keyword evidence="2" id="KW-0687">Ribonucleoprotein</keyword>
<organism evidence="3 4">
    <name type="scientific">Extibacter muris</name>
    <dbReference type="NCBI Taxonomy" id="1796622"/>
    <lineage>
        <taxon>Bacteria</taxon>
        <taxon>Bacillati</taxon>
        <taxon>Bacillota</taxon>
        <taxon>Clostridia</taxon>
        <taxon>Lachnospirales</taxon>
        <taxon>Lachnospiraceae</taxon>
        <taxon>Extibacter</taxon>
    </lineage>
</organism>
<dbReference type="InterPro" id="IPR008991">
    <property type="entry name" value="Translation_prot_SH3-like_sf"/>
</dbReference>
<gene>
    <name evidence="3" type="ORF">E1963_08850</name>
</gene>
<evidence type="ECO:0000313" key="3">
    <source>
        <dbReference type="EMBL" id="TDA21860.1"/>
    </source>
</evidence>
<comment type="caution">
    <text evidence="3">The sequence shown here is derived from an EMBL/GenBank/DDBJ whole genome shotgun (WGS) entry which is preliminary data.</text>
</comment>
<reference evidence="3 4" key="1">
    <citation type="journal article" date="2016" name="Nat. Microbiol.">
        <title>The Mouse Intestinal Bacterial Collection (miBC) provides host-specific insight into cultured diversity and functional potential of the gut microbiota.</title>
        <authorList>
            <person name="Lagkouvardos I."/>
            <person name="Pukall R."/>
            <person name="Abt B."/>
            <person name="Foesel B.U."/>
            <person name="Meier-Kolthoff J.P."/>
            <person name="Kumar N."/>
            <person name="Bresciani A."/>
            <person name="Martinez I."/>
            <person name="Just S."/>
            <person name="Ziegler C."/>
            <person name="Brugiroux S."/>
            <person name="Garzetti D."/>
            <person name="Wenning M."/>
            <person name="Bui T.P."/>
            <person name="Wang J."/>
            <person name="Hugenholtz F."/>
            <person name="Plugge C.M."/>
            <person name="Peterson D.A."/>
            <person name="Hornef M.W."/>
            <person name="Baines J.F."/>
            <person name="Smidt H."/>
            <person name="Walter J."/>
            <person name="Kristiansen K."/>
            <person name="Nielsen H.B."/>
            <person name="Haller D."/>
            <person name="Overmann J."/>
            <person name="Stecher B."/>
            <person name="Clavel T."/>
        </authorList>
    </citation>
    <scope>NUCLEOTIDE SEQUENCE [LARGE SCALE GENOMIC DNA]</scope>
    <source>
        <strain evidence="3 4">DSM 28560</strain>
    </source>
</reference>
<keyword evidence="4" id="KW-1185">Reference proteome</keyword>
<dbReference type="InterPro" id="IPR014722">
    <property type="entry name" value="Rib_uL2_dom2"/>
</dbReference>
<dbReference type="CDD" id="cd06088">
    <property type="entry name" value="KOW_RPL14"/>
    <property type="match status" value="1"/>
</dbReference>
<evidence type="ECO:0000256" key="1">
    <source>
        <dbReference type="ARBA" id="ARBA00022980"/>
    </source>
</evidence>
<dbReference type="InterPro" id="IPR041985">
    <property type="entry name" value="Ribosomal_eL14_KOW"/>
</dbReference>
<name>A0A4V2WSJ5_9FIRM</name>
<dbReference type="AlphaFoldDB" id="A0A4V2WSJ5"/>
<dbReference type="Proteomes" id="UP000295710">
    <property type="component" value="Unassembled WGS sequence"/>
</dbReference>
<dbReference type="RefSeq" id="WP_132277236.1">
    <property type="nucleotide sequence ID" value="NZ_JAOBST010000007.1"/>
</dbReference>
<evidence type="ECO:0000256" key="2">
    <source>
        <dbReference type="ARBA" id="ARBA00023274"/>
    </source>
</evidence>
<dbReference type="SUPFAM" id="SSF50104">
    <property type="entry name" value="Translation proteins SH3-like domain"/>
    <property type="match status" value="1"/>
</dbReference>
<protein>
    <submittedName>
        <fullName evidence="3">RNA-binding protein</fullName>
    </submittedName>
</protein>
<dbReference type="GO" id="GO:1990904">
    <property type="term" value="C:ribonucleoprotein complex"/>
    <property type="evidence" value="ECO:0007669"/>
    <property type="project" value="UniProtKB-KW"/>
</dbReference>
<sequence length="87" mass="10065">MEEVKTGMLAKSKAGHDKGQVYVIMDTDDAYVYLADGRIRTLERLKKKKKKHIQPIKREFDVTAADDAAIKQILKNFNKDRENQEDL</sequence>
<dbReference type="Gene3D" id="2.30.30.30">
    <property type="match status" value="1"/>
</dbReference>
<proteinExistence type="predicted"/>